<comment type="pathway">
    <text evidence="1 10">Amino-acid biosynthesis; S-adenosyl-L-methionine biosynthesis; S-adenosyl-L-methionine from L-methionine: step 1/1.</text>
</comment>
<keyword evidence="10" id="KW-0963">Cytoplasm</keyword>
<feature type="binding site" evidence="10">
    <location>
        <position position="283"/>
    </location>
    <ligand>
        <name>ATP</name>
        <dbReference type="ChEBI" id="CHEBI:30616"/>
        <note>ligand shared between two neighboring subunits</note>
    </ligand>
</feature>
<feature type="binding site" description="in other chain" evidence="10">
    <location>
        <begin position="247"/>
        <end position="248"/>
    </location>
    <ligand>
        <name>ATP</name>
        <dbReference type="ChEBI" id="CHEBI:30616"/>
        <note>ligand shared between two neighboring subunits</note>
    </ligand>
</feature>
<keyword evidence="5 10" id="KW-0479">Metal-binding</keyword>
<evidence type="ECO:0000259" key="14">
    <source>
        <dbReference type="Pfam" id="PF02772"/>
    </source>
</evidence>
<evidence type="ECO:0000256" key="3">
    <source>
        <dbReference type="ARBA" id="ARBA00022563"/>
    </source>
</evidence>
<feature type="binding site" description="in other chain" evidence="10">
    <location>
        <position position="56"/>
    </location>
    <ligand>
        <name>L-methionine</name>
        <dbReference type="ChEBI" id="CHEBI:57844"/>
        <note>ligand shared between two neighboring subunits</note>
    </ligand>
</feature>
<feature type="binding site" evidence="10">
    <location>
        <position position="17"/>
    </location>
    <ligand>
        <name>Mg(2+)</name>
        <dbReference type="ChEBI" id="CHEBI:18420"/>
    </ligand>
</feature>
<feature type="binding site" evidence="10">
    <location>
        <position position="279"/>
    </location>
    <ligand>
        <name>ATP</name>
        <dbReference type="ChEBI" id="CHEBI:30616"/>
        <note>ligand shared between two neighboring subunits</note>
    </ligand>
</feature>
<feature type="binding site" description="in other chain" evidence="10">
    <location>
        <position position="287"/>
    </location>
    <ligand>
        <name>L-methionine</name>
        <dbReference type="ChEBI" id="CHEBI:57844"/>
        <note>ligand shared between two neighboring subunits</note>
    </ligand>
</feature>
<feature type="binding site" description="in other chain" evidence="10">
    <location>
        <position position="15"/>
    </location>
    <ligand>
        <name>ATP</name>
        <dbReference type="ChEBI" id="CHEBI:30616"/>
        <note>ligand shared between two neighboring subunits</note>
    </ligand>
</feature>
<dbReference type="EC" id="2.5.1.6" evidence="10"/>
<evidence type="ECO:0000256" key="7">
    <source>
        <dbReference type="ARBA" id="ARBA00022840"/>
    </source>
</evidence>
<dbReference type="PROSITE" id="PS00377">
    <property type="entry name" value="ADOMET_SYNTHASE_2"/>
    <property type="match status" value="1"/>
</dbReference>
<feature type="binding site" description="in other chain" evidence="10">
    <location>
        <position position="99"/>
    </location>
    <ligand>
        <name>L-methionine</name>
        <dbReference type="ChEBI" id="CHEBI:57844"/>
        <note>ligand shared between two neighboring subunits</note>
    </ligand>
</feature>
<dbReference type="EMBL" id="JBEZNA010000077">
    <property type="protein sequence ID" value="MEU9580491.1"/>
    <property type="molecule type" value="Genomic_DNA"/>
</dbReference>
<keyword evidence="7 10" id="KW-0067">ATP-binding</keyword>
<evidence type="ECO:0000256" key="9">
    <source>
        <dbReference type="ARBA" id="ARBA00022958"/>
    </source>
</evidence>
<comment type="subcellular location">
    <subcellularLocation>
        <location evidence="10 11">Cytoplasm</location>
    </subcellularLocation>
</comment>
<dbReference type="PANTHER" id="PTHR11964">
    <property type="entry name" value="S-ADENOSYLMETHIONINE SYNTHETASE"/>
    <property type="match status" value="1"/>
</dbReference>
<feature type="region of interest" description="Flexible loop" evidence="10">
    <location>
        <begin position="99"/>
        <end position="109"/>
    </location>
</feature>
<feature type="binding site" description="in other chain" evidence="10">
    <location>
        <begin position="262"/>
        <end position="263"/>
    </location>
    <ligand>
        <name>ATP</name>
        <dbReference type="ChEBI" id="CHEBI:30616"/>
        <note>ligand shared between two neighboring subunits</note>
    </ligand>
</feature>
<evidence type="ECO:0000256" key="11">
    <source>
        <dbReference type="RuleBase" id="RU000542"/>
    </source>
</evidence>
<feature type="binding site" evidence="10">
    <location>
        <position position="43"/>
    </location>
    <ligand>
        <name>K(+)</name>
        <dbReference type="ChEBI" id="CHEBI:29103"/>
    </ligand>
</feature>
<evidence type="ECO:0000313" key="17">
    <source>
        <dbReference type="Proteomes" id="UP001551584"/>
    </source>
</evidence>
<dbReference type="InterPro" id="IPR022629">
    <property type="entry name" value="S-AdoMet_synt_central"/>
</dbReference>
<keyword evidence="4 10" id="KW-0808">Transferase</keyword>
<dbReference type="InterPro" id="IPR022631">
    <property type="entry name" value="ADOMET_SYNTHASE_CS"/>
</dbReference>
<evidence type="ECO:0000256" key="1">
    <source>
        <dbReference type="ARBA" id="ARBA00005224"/>
    </source>
</evidence>
<comment type="cofactor">
    <cofactor evidence="10">
        <name>K(+)</name>
        <dbReference type="ChEBI" id="CHEBI:29103"/>
    </cofactor>
    <text evidence="10">Binds 1 potassium ion per subunit.</text>
</comment>
<feature type="domain" description="S-adenosylmethionine synthetase C-terminal" evidence="15">
    <location>
        <begin position="250"/>
        <end position="388"/>
    </location>
</feature>
<dbReference type="InterPro" id="IPR022628">
    <property type="entry name" value="S-AdoMet_synt_N"/>
</dbReference>
<evidence type="ECO:0000256" key="4">
    <source>
        <dbReference type="ARBA" id="ARBA00022679"/>
    </source>
</evidence>
<keyword evidence="17" id="KW-1185">Reference proteome</keyword>
<keyword evidence="3 10" id="KW-0554">One-carbon metabolism</keyword>
<dbReference type="Gene3D" id="3.30.300.10">
    <property type="match status" value="3"/>
</dbReference>
<evidence type="ECO:0000256" key="5">
    <source>
        <dbReference type="ARBA" id="ARBA00022723"/>
    </source>
</evidence>
<dbReference type="Pfam" id="PF02772">
    <property type="entry name" value="S-AdoMet_synt_M"/>
    <property type="match status" value="1"/>
</dbReference>
<feature type="binding site" description="in other chain" evidence="10">
    <location>
        <begin position="174"/>
        <end position="176"/>
    </location>
    <ligand>
        <name>ATP</name>
        <dbReference type="ChEBI" id="CHEBI:30616"/>
        <note>ligand shared between two neighboring subunits</note>
    </ligand>
</feature>
<feature type="domain" description="S-adenosylmethionine synthetase N-terminal" evidence="13">
    <location>
        <begin position="4"/>
        <end position="101"/>
    </location>
</feature>
<evidence type="ECO:0000256" key="2">
    <source>
        <dbReference type="ARBA" id="ARBA00009685"/>
    </source>
</evidence>
<feature type="binding site" evidence="10">
    <location>
        <position position="256"/>
    </location>
    <ligand>
        <name>ATP</name>
        <dbReference type="ChEBI" id="CHEBI:30616"/>
        <note>ligand shared between two neighboring subunits</note>
    </ligand>
</feature>
<reference evidence="16 17" key="1">
    <citation type="submission" date="2024-06" db="EMBL/GenBank/DDBJ databases">
        <title>The Natural Products Discovery Center: Release of the First 8490 Sequenced Strains for Exploring Actinobacteria Biosynthetic Diversity.</title>
        <authorList>
            <person name="Kalkreuter E."/>
            <person name="Kautsar S.A."/>
            <person name="Yang D."/>
            <person name="Bader C.D."/>
            <person name="Teijaro C.N."/>
            <person name="Fluegel L."/>
            <person name="Davis C.M."/>
            <person name="Simpson J.R."/>
            <person name="Lauterbach L."/>
            <person name="Steele A.D."/>
            <person name="Gui C."/>
            <person name="Meng S."/>
            <person name="Li G."/>
            <person name="Viehrig K."/>
            <person name="Ye F."/>
            <person name="Su P."/>
            <person name="Kiefer A.F."/>
            <person name="Nichols A."/>
            <person name="Cepeda A.J."/>
            <person name="Yan W."/>
            <person name="Fan B."/>
            <person name="Jiang Y."/>
            <person name="Adhikari A."/>
            <person name="Zheng C.-J."/>
            <person name="Schuster L."/>
            <person name="Cowan T.M."/>
            <person name="Smanski M.J."/>
            <person name="Chevrette M.G."/>
            <person name="De Carvalho L.P.S."/>
            <person name="Shen B."/>
        </authorList>
    </citation>
    <scope>NUCLEOTIDE SEQUENCE [LARGE SCALE GENOMIC DNA]</scope>
    <source>
        <strain evidence="16 17">NPDC048117</strain>
    </source>
</reference>
<evidence type="ECO:0000256" key="6">
    <source>
        <dbReference type="ARBA" id="ARBA00022741"/>
    </source>
</evidence>
<dbReference type="Pfam" id="PF02773">
    <property type="entry name" value="S-AdoMet_synt_C"/>
    <property type="match status" value="1"/>
</dbReference>
<dbReference type="SUPFAM" id="SSF55973">
    <property type="entry name" value="S-adenosylmethionine synthetase"/>
    <property type="match status" value="3"/>
</dbReference>
<evidence type="ECO:0000259" key="13">
    <source>
        <dbReference type="Pfam" id="PF00438"/>
    </source>
</evidence>
<keyword evidence="8 10" id="KW-0460">Magnesium</keyword>
<evidence type="ECO:0000256" key="12">
    <source>
        <dbReference type="RuleBase" id="RU004462"/>
    </source>
</evidence>
<evidence type="ECO:0000256" key="10">
    <source>
        <dbReference type="HAMAP-Rule" id="MF_00086"/>
    </source>
</evidence>
<accession>A0ABV3EWA2</accession>
<dbReference type="InterPro" id="IPR022630">
    <property type="entry name" value="S-AdoMet_synt_C"/>
</dbReference>
<comment type="catalytic activity">
    <reaction evidence="10">
        <text>L-methionine + ATP + H2O = S-adenosyl-L-methionine + phosphate + diphosphate</text>
        <dbReference type="Rhea" id="RHEA:21080"/>
        <dbReference type="ChEBI" id="CHEBI:15377"/>
        <dbReference type="ChEBI" id="CHEBI:30616"/>
        <dbReference type="ChEBI" id="CHEBI:33019"/>
        <dbReference type="ChEBI" id="CHEBI:43474"/>
        <dbReference type="ChEBI" id="CHEBI:57844"/>
        <dbReference type="ChEBI" id="CHEBI:59789"/>
        <dbReference type="EC" id="2.5.1.6"/>
    </reaction>
</comment>
<keyword evidence="6 10" id="KW-0547">Nucleotide-binding</keyword>
<comment type="caution">
    <text evidence="16">The sequence shown here is derived from an EMBL/GenBank/DDBJ whole genome shotgun (WGS) entry which is preliminary data.</text>
</comment>
<dbReference type="InterPro" id="IPR022636">
    <property type="entry name" value="S-AdoMet_synthetase_sfam"/>
</dbReference>
<evidence type="ECO:0000256" key="8">
    <source>
        <dbReference type="ARBA" id="ARBA00022842"/>
    </source>
</evidence>
<keyword evidence="9 10" id="KW-0630">Potassium</keyword>
<comment type="similarity">
    <text evidence="2 10 12">Belongs to the AdoMet synthase family.</text>
</comment>
<proteinExistence type="inferred from homology"/>
<dbReference type="Pfam" id="PF00438">
    <property type="entry name" value="S-AdoMet_synt_N"/>
    <property type="match status" value="1"/>
</dbReference>
<evidence type="ECO:0000259" key="15">
    <source>
        <dbReference type="Pfam" id="PF02773"/>
    </source>
</evidence>
<dbReference type="CDD" id="cd18079">
    <property type="entry name" value="S-AdoMet_synt"/>
    <property type="match status" value="1"/>
</dbReference>
<dbReference type="Proteomes" id="UP001551584">
    <property type="component" value="Unassembled WGS sequence"/>
</dbReference>
<dbReference type="PIRSF" id="PIRSF000497">
    <property type="entry name" value="MAT"/>
    <property type="match status" value="1"/>
</dbReference>
<feature type="binding site" evidence="10">
    <location>
        <position position="256"/>
    </location>
    <ligand>
        <name>L-methionine</name>
        <dbReference type="ChEBI" id="CHEBI:57844"/>
        <note>ligand shared between two neighboring subunits</note>
    </ligand>
</feature>
<name>A0ABV3EWA2_9ACTN</name>
<sequence length="402" mass="43000">MTRRLFTSESVTEGHPDKIADRISDTILDALLAQDPAARVAVETLITTGQVHIAGEVTTTAYAPMAQLVRDTILEIGYDSSAKGFDGASCGVSVSIGAQSPDIAQGVDSAYETRVEGGDDGLSRQGAGDQGLMFGYACDDTPELMPLPIHLAHRLAQRLTEVRKDGTCPYLRPDGKTQVTIEYDGDKAVRLDTVVVSSQHAPDINLEGLLTPDIRELVVEPTLKTLAEQGISLESDGYRLLVNPTGRFEIGGPMGDAGLTGRKIIIDTYGGMARHGGGAFSGKDPSKVDRSAAYAMRWVAKNVVAAGLAARCEVQVAYAIGKAEPVGLFVETFGTETVPVDRIQAAITDVFDLRPAAIIRDLDLLRPIYAQTAAYGHFGRELPDLSWESTDRSDALRRVVEG</sequence>
<dbReference type="NCBIfam" id="TIGR01034">
    <property type="entry name" value="metK"/>
    <property type="match status" value="1"/>
</dbReference>
<organism evidence="16 17">
    <name type="scientific">Streptomyces chilikensis</name>
    <dbReference type="NCBI Taxonomy" id="1194079"/>
    <lineage>
        <taxon>Bacteria</taxon>
        <taxon>Bacillati</taxon>
        <taxon>Actinomycetota</taxon>
        <taxon>Actinomycetes</taxon>
        <taxon>Kitasatosporales</taxon>
        <taxon>Streptomycetaceae</taxon>
        <taxon>Streptomyces</taxon>
    </lineage>
</organism>
<comment type="cofactor">
    <cofactor evidence="10">
        <name>Mg(2+)</name>
        <dbReference type="ChEBI" id="CHEBI:18420"/>
    </cofactor>
    <text evidence="10">Binds 2 divalent ions per subunit.</text>
</comment>
<gene>
    <name evidence="10 16" type="primary">metK</name>
    <name evidence="16" type="ORF">AB0D95_25055</name>
</gene>
<dbReference type="GO" id="GO:0004478">
    <property type="term" value="F:methionine adenosyltransferase activity"/>
    <property type="evidence" value="ECO:0007669"/>
    <property type="project" value="UniProtKB-EC"/>
</dbReference>
<dbReference type="PROSITE" id="PS00376">
    <property type="entry name" value="ADOMET_SYNTHASE_1"/>
    <property type="match status" value="1"/>
</dbReference>
<dbReference type="InterPro" id="IPR002133">
    <property type="entry name" value="S-AdoMet_synthetase"/>
</dbReference>
<evidence type="ECO:0000313" key="16">
    <source>
        <dbReference type="EMBL" id="MEU9580491.1"/>
    </source>
</evidence>
<comment type="subunit">
    <text evidence="10">Homotetramer; dimer of dimers.</text>
</comment>
<dbReference type="RefSeq" id="WP_359276294.1">
    <property type="nucleotide sequence ID" value="NZ_JBEZNA010000077.1"/>
</dbReference>
<feature type="domain" description="S-adenosylmethionine synthetase central" evidence="14">
    <location>
        <begin position="125"/>
        <end position="248"/>
    </location>
</feature>
<dbReference type="HAMAP" id="MF_00086">
    <property type="entry name" value="S_AdoMet_synth1"/>
    <property type="match status" value="1"/>
</dbReference>
<protein>
    <recommendedName>
        <fullName evidence="10">S-adenosylmethionine synthase</fullName>
        <shortName evidence="10">AdoMet synthase</shortName>
        <ecNumber evidence="10">2.5.1.6</ecNumber>
    </recommendedName>
    <alternativeName>
        <fullName evidence="10">MAT</fullName>
    </alternativeName>
    <alternativeName>
        <fullName evidence="10">Methionine adenosyltransferase</fullName>
    </alternativeName>
</protein>
<comment type="function">
    <text evidence="10">Catalyzes the formation of S-adenosylmethionine (AdoMet) from methionine and ATP. The overall synthetic reaction is composed of two sequential steps, AdoMet formation and the subsequent tripolyphosphate hydrolysis which occurs prior to release of AdoMet from the enzyme.</text>
</comment>